<evidence type="ECO:0000313" key="2">
    <source>
        <dbReference type="EMBL" id="MBE1875048.1"/>
    </source>
</evidence>
<keyword evidence="1" id="KW-0472">Membrane</keyword>
<dbReference type="Proteomes" id="UP000625527">
    <property type="component" value="Unassembled WGS sequence"/>
</dbReference>
<feature type="transmembrane region" description="Helical" evidence="1">
    <location>
        <begin position="36"/>
        <end position="57"/>
    </location>
</feature>
<sequence>MSEEAAATLAQIIPVFLLALTVDRRLSKPRSRAHDVFVFAVVALLIFTEAGMVALVIEPGHWLGWFAFWVIGLALAATIAPHVAPLAPGLPTAAAFASRTRQKVMAKIVKVARRHAPERTPDHE</sequence>
<accession>A0ABR9MW07</accession>
<keyword evidence="1" id="KW-0812">Transmembrane</keyword>
<feature type="transmembrane region" description="Helical" evidence="1">
    <location>
        <begin position="6"/>
        <end position="24"/>
    </location>
</feature>
<keyword evidence="3" id="KW-1185">Reference proteome</keyword>
<evidence type="ECO:0000256" key="1">
    <source>
        <dbReference type="SAM" id="Phobius"/>
    </source>
</evidence>
<organism evidence="2 3">
    <name type="scientific">Myceligenerans pegani</name>
    <dbReference type="NCBI Taxonomy" id="2776917"/>
    <lineage>
        <taxon>Bacteria</taxon>
        <taxon>Bacillati</taxon>
        <taxon>Actinomycetota</taxon>
        <taxon>Actinomycetes</taxon>
        <taxon>Micrococcales</taxon>
        <taxon>Promicromonosporaceae</taxon>
        <taxon>Myceligenerans</taxon>
    </lineage>
</organism>
<feature type="transmembrane region" description="Helical" evidence="1">
    <location>
        <begin position="63"/>
        <end position="84"/>
    </location>
</feature>
<dbReference type="EMBL" id="JADAQT010000057">
    <property type="protein sequence ID" value="MBE1875048.1"/>
    <property type="molecule type" value="Genomic_DNA"/>
</dbReference>
<comment type="caution">
    <text evidence="2">The sequence shown here is derived from an EMBL/GenBank/DDBJ whole genome shotgun (WGS) entry which is preliminary data.</text>
</comment>
<name>A0ABR9MW07_9MICO</name>
<dbReference type="RefSeq" id="WP_192861630.1">
    <property type="nucleotide sequence ID" value="NZ_JADAQT010000057.1"/>
</dbReference>
<proteinExistence type="predicted"/>
<evidence type="ECO:0008006" key="4">
    <source>
        <dbReference type="Google" id="ProtNLM"/>
    </source>
</evidence>
<gene>
    <name evidence="2" type="ORF">IHE71_04885</name>
</gene>
<evidence type="ECO:0000313" key="3">
    <source>
        <dbReference type="Proteomes" id="UP000625527"/>
    </source>
</evidence>
<protein>
    <recommendedName>
        <fullName evidence="4">Holin</fullName>
    </recommendedName>
</protein>
<keyword evidence="1" id="KW-1133">Transmembrane helix</keyword>
<reference evidence="2 3" key="1">
    <citation type="submission" date="2020-10" db="EMBL/GenBank/DDBJ databases">
        <title>Myceligenerans pegani sp. nov., an endophytic actinomycete isolated from Peganum harmala L. in Xinjiang, China.</title>
        <authorList>
            <person name="Xin L."/>
        </authorList>
    </citation>
    <scope>NUCLEOTIDE SEQUENCE [LARGE SCALE GENOMIC DNA]</scope>
    <source>
        <strain evidence="2 3">TRM65318</strain>
    </source>
</reference>